<dbReference type="AlphaFoldDB" id="A0A3A5HCP8"/>
<dbReference type="OrthoDB" id="9771966at2"/>
<gene>
    <name evidence="2" type="ORF">D4739_09650</name>
</gene>
<feature type="signal peptide" evidence="1">
    <location>
        <begin position="1"/>
        <end position="24"/>
    </location>
</feature>
<accession>A0A3A5HCP8</accession>
<name>A0A3A5HCP8_9ACTN</name>
<sequence length="409" mass="42807">MGVGGAVVTFTGALAALGAAPASAAAAAKKRAYVVVLDGCRPEEIGGGSMPYVASLRAAGTHYPRATSNPVMETIPNHCMMMTGVRPSRSGVPANTFFDRAAGAVRTMDQPADLRATTVIEQLNAAGRKTGTVLSKEYLYGIFGTRASYQWKPGPIIPVSGHAPDVATIDAAITMVDSFDPDFMFVNLGDIDRFGHVDITGTTLHAARTLALLDTDAQVKRFITHLQDTGRWADSLVLFIADHSMDWSLPTQLISLQGKLDADPLLKGNVQIAGNGGADLLYWTGAAGDRTTAIAKMRAIALAQPGVLEAHDVAGTPSLKLGAEAGDVLVWCKAGWRFSDPNVLSNPIPGNHGHPATYPIPFFLSGGSPMVPKSTTRSTLVSTIDVAPTVAKFFGVASPTGGWDGAARL</sequence>
<dbReference type="InterPro" id="IPR002591">
    <property type="entry name" value="Phosphodiest/P_Trfase"/>
</dbReference>
<reference evidence="3" key="1">
    <citation type="submission" date="2018-09" db="EMBL/GenBank/DDBJ databases">
        <authorList>
            <person name="Zhu H."/>
        </authorList>
    </citation>
    <scope>NUCLEOTIDE SEQUENCE [LARGE SCALE GENOMIC DNA]</scope>
    <source>
        <strain evidence="3">K1W22B-1</strain>
    </source>
</reference>
<keyword evidence="1" id="KW-0732">Signal</keyword>
<evidence type="ECO:0000313" key="2">
    <source>
        <dbReference type="EMBL" id="RJS47881.1"/>
    </source>
</evidence>
<dbReference type="Gene3D" id="3.40.720.10">
    <property type="entry name" value="Alkaline Phosphatase, subunit A"/>
    <property type="match status" value="1"/>
</dbReference>
<dbReference type="SUPFAM" id="SSF53649">
    <property type="entry name" value="Alkaline phosphatase-like"/>
    <property type="match status" value="1"/>
</dbReference>
<proteinExistence type="predicted"/>
<evidence type="ECO:0000313" key="3">
    <source>
        <dbReference type="Proteomes" id="UP000276542"/>
    </source>
</evidence>
<organism evidence="2 3">
    <name type="scientific">Nocardioides cavernaquae</name>
    <dbReference type="NCBI Taxonomy" id="2321396"/>
    <lineage>
        <taxon>Bacteria</taxon>
        <taxon>Bacillati</taxon>
        <taxon>Actinomycetota</taxon>
        <taxon>Actinomycetes</taxon>
        <taxon>Propionibacteriales</taxon>
        <taxon>Nocardioidaceae</taxon>
        <taxon>Nocardioides</taxon>
    </lineage>
</organism>
<dbReference type="Pfam" id="PF01663">
    <property type="entry name" value="Phosphodiest"/>
    <property type="match status" value="1"/>
</dbReference>
<dbReference type="GO" id="GO:0016787">
    <property type="term" value="F:hydrolase activity"/>
    <property type="evidence" value="ECO:0007669"/>
    <property type="project" value="UniProtKB-ARBA"/>
</dbReference>
<feature type="chain" id="PRO_5039476771" evidence="1">
    <location>
        <begin position="25"/>
        <end position="409"/>
    </location>
</feature>
<comment type="caution">
    <text evidence="2">The sequence shown here is derived from an EMBL/GenBank/DDBJ whole genome shotgun (WGS) entry which is preliminary data.</text>
</comment>
<dbReference type="Proteomes" id="UP000276542">
    <property type="component" value="Unassembled WGS sequence"/>
</dbReference>
<dbReference type="EMBL" id="QYRP01000002">
    <property type="protein sequence ID" value="RJS47881.1"/>
    <property type="molecule type" value="Genomic_DNA"/>
</dbReference>
<protein>
    <submittedName>
        <fullName evidence="2">Alkaline phosphatase family protein</fullName>
    </submittedName>
</protein>
<keyword evidence="3" id="KW-1185">Reference proteome</keyword>
<dbReference type="PANTHER" id="PTHR10151:SF120">
    <property type="entry name" value="BIS(5'-ADENOSYL)-TRIPHOSPHATASE"/>
    <property type="match status" value="1"/>
</dbReference>
<dbReference type="InterPro" id="IPR017850">
    <property type="entry name" value="Alkaline_phosphatase_core_sf"/>
</dbReference>
<evidence type="ECO:0000256" key="1">
    <source>
        <dbReference type="SAM" id="SignalP"/>
    </source>
</evidence>
<dbReference type="PANTHER" id="PTHR10151">
    <property type="entry name" value="ECTONUCLEOTIDE PYROPHOSPHATASE/PHOSPHODIESTERASE"/>
    <property type="match status" value="1"/>
</dbReference>